<evidence type="ECO:0000256" key="1">
    <source>
        <dbReference type="ARBA" id="ARBA00004651"/>
    </source>
</evidence>
<dbReference type="InterPro" id="IPR023090">
    <property type="entry name" value="UPF0702_alpha/beta_dom_sf"/>
</dbReference>
<dbReference type="InterPro" id="IPR007353">
    <property type="entry name" value="DUF421"/>
</dbReference>
<dbReference type="Pfam" id="PF04239">
    <property type="entry name" value="DUF421"/>
    <property type="match status" value="1"/>
</dbReference>
<name>A0ABU8JB88_9GAMM</name>
<proteinExistence type="inferred from homology"/>
<keyword evidence="3" id="KW-1003">Cell membrane</keyword>
<sequence>MHLTDPWWVYALRGAGVYLGLLILLRLIGKRSFGEMTTFDIVVLILVGGTLRQAIIGDDKSPLAAIIGVLAIFLLDKAIAWTCARWPWLDRVVEGKDSLVARDGKILHDALRRHDMSEAAFRRALREKGLHEISEVVEARLEANGKVSVLKAGKPD</sequence>
<feature type="domain" description="YetF C-terminal" evidence="8">
    <location>
        <begin position="85"/>
        <end position="154"/>
    </location>
</feature>
<organism evidence="9 10">
    <name type="scientific">Fulvimonas yonginensis</name>
    <dbReference type="NCBI Taxonomy" id="1495200"/>
    <lineage>
        <taxon>Bacteria</taxon>
        <taxon>Pseudomonadati</taxon>
        <taxon>Pseudomonadota</taxon>
        <taxon>Gammaproteobacteria</taxon>
        <taxon>Lysobacterales</taxon>
        <taxon>Rhodanobacteraceae</taxon>
        <taxon>Fulvimonas</taxon>
    </lineage>
</organism>
<evidence type="ECO:0000256" key="2">
    <source>
        <dbReference type="ARBA" id="ARBA00006448"/>
    </source>
</evidence>
<keyword evidence="5 7" id="KW-1133">Transmembrane helix</keyword>
<reference evidence="9 10" key="1">
    <citation type="journal article" date="2014" name="Int. J. Syst. Evol. Microbiol.">
        <title>Fulvimonas yonginensis sp. nov., isolated from greenhouse soil, and emended description of the genus Fulvimonas.</title>
        <authorList>
            <person name="Ahn J.H."/>
            <person name="Kim S.J."/>
            <person name="Weon H.Y."/>
            <person name="Hong S.B."/>
            <person name="Seok S.J."/>
            <person name="Kwon S.W."/>
        </authorList>
    </citation>
    <scope>NUCLEOTIDE SEQUENCE [LARGE SCALE GENOMIC DNA]</scope>
    <source>
        <strain evidence="9 10">KACC 16952</strain>
    </source>
</reference>
<comment type="caution">
    <text evidence="9">The sequence shown here is derived from an EMBL/GenBank/DDBJ whole genome shotgun (WGS) entry which is preliminary data.</text>
</comment>
<dbReference type="RefSeq" id="WP_336807438.1">
    <property type="nucleotide sequence ID" value="NZ_JBBBNY010000004.1"/>
</dbReference>
<evidence type="ECO:0000313" key="10">
    <source>
        <dbReference type="Proteomes" id="UP001381174"/>
    </source>
</evidence>
<accession>A0ABU8JB88</accession>
<evidence type="ECO:0000256" key="5">
    <source>
        <dbReference type="ARBA" id="ARBA00022989"/>
    </source>
</evidence>
<dbReference type="EMBL" id="JBBBNY010000004">
    <property type="protein sequence ID" value="MEI7036817.1"/>
    <property type="molecule type" value="Genomic_DNA"/>
</dbReference>
<evidence type="ECO:0000313" key="9">
    <source>
        <dbReference type="EMBL" id="MEI7036817.1"/>
    </source>
</evidence>
<keyword evidence="4 7" id="KW-0812">Transmembrane</keyword>
<evidence type="ECO:0000259" key="8">
    <source>
        <dbReference type="Pfam" id="PF04239"/>
    </source>
</evidence>
<gene>
    <name evidence="9" type="ORF">WAT24_08610</name>
</gene>
<evidence type="ECO:0000256" key="3">
    <source>
        <dbReference type="ARBA" id="ARBA00022475"/>
    </source>
</evidence>
<dbReference type="Gene3D" id="3.30.240.20">
    <property type="entry name" value="bsu07140 like domains"/>
    <property type="match status" value="1"/>
</dbReference>
<comment type="subcellular location">
    <subcellularLocation>
        <location evidence="1">Cell membrane</location>
        <topology evidence="1">Multi-pass membrane protein</topology>
    </subcellularLocation>
</comment>
<evidence type="ECO:0000256" key="7">
    <source>
        <dbReference type="SAM" id="Phobius"/>
    </source>
</evidence>
<evidence type="ECO:0000256" key="4">
    <source>
        <dbReference type="ARBA" id="ARBA00022692"/>
    </source>
</evidence>
<protein>
    <submittedName>
        <fullName evidence="9">YetF domain-containing protein</fullName>
    </submittedName>
</protein>
<keyword evidence="10" id="KW-1185">Reference proteome</keyword>
<comment type="similarity">
    <text evidence="2">Belongs to the UPF0702 family.</text>
</comment>
<dbReference type="Proteomes" id="UP001381174">
    <property type="component" value="Unassembled WGS sequence"/>
</dbReference>
<feature type="transmembrane region" description="Helical" evidence="7">
    <location>
        <begin position="6"/>
        <end position="25"/>
    </location>
</feature>
<keyword evidence="6 7" id="KW-0472">Membrane</keyword>
<dbReference type="PANTHER" id="PTHR34582">
    <property type="entry name" value="UPF0702 TRANSMEMBRANE PROTEIN YCAP"/>
    <property type="match status" value="1"/>
</dbReference>
<dbReference type="PANTHER" id="PTHR34582:SF6">
    <property type="entry name" value="UPF0702 TRANSMEMBRANE PROTEIN YCAP"/>
    <property type="match status" value="1"/>
</dbReference>
<evidence type="ECO:0000256" key="6">
    <source>
        <dbReference type="ARBA" id="ARBA00023136"/>
    </source>
</evidence>